<dbReference type="GO" id="GO:0006281">
    <property type="term" value="P:DNA repair"/>
    <property type="evidence" value="ECO:0007669"/>
    <property type="project" value="TreeGrafter"/>
</dbReference>
<evidence type="ECO:0000313" key="3">
    <source>
        <dbReference type="Proteomes" id="UP000015105"/>
    </source>
</evidence>
<dbReference type="PANTHER" id="PTHR19932">
    <property type="entry name" value="WD REPEAT AND HMG-BOX DNA BINDING PROTEIN"/>
    <property type="match status" value="1"/>
</dbReference>
<dbReference type="GO" id="GO:0003682">
    <property type="term" value="F:chromatin binding"/>
    <property type="evidence" value="ECO:0007669"/>
    <property type="project" value="TreeGrafter"/>
</dbReference>
<dbReference type="AlphaFoldDB" id="A0A453KHN5"/>
<proteinExistence type="predicted"/>
<reference evidence="3" key="1">
    <citation type="journal article" date="2014" name="Science">
        <title>Ancient hybridizations among the ancestral genomes of bread wheat.</title>
        <authorList>
            <consortium name="International Wheat Genome Sequencing Consortium,"/>
            <person name="Marcussen T."/>
            <person name="Sandve S.R."/>
            <person name="Heier L."/>
            <person name="Spannagl M."/>
            <person name="Pfeifer M."/>
            <person name="Jakobsen K.S."/>
            <person name="Wulff B.B."/>
            <person name="Steuernagel B."/>
            <person name="Mayer K.F."/>
            <person name="Olsen O.A."/>
        </authorList>
    </citation>
    <scope>NUCLEOTIDE SEQUENCE [LARGE SCALE GENOMIC DNA]</scope>
    <source>
        <strain evidence="3">cv. AL8/78</strain>
    </source>
</reference>
<reference evidence="3" key="2">
    <citation type="journal article" date="2017" name="Nat. Plants">
        <title>The Aegilops tauschii genome reveals multiple impacts of transposons.</title>
        <authorList>
            <person name="Zhao G."/>
            <person name="Zou C."/>
            <person name="Li K."/>
            <person name="Wang K."/>
            <person name="Li T."/>
            <person name="Gao L."/>
            <person name="Zhang X."/>
            <person name="Wang H."/>
            <person name="Yang Z."/>
            <person name="Liu X."/>
            <person name="Jiang W."/>
            <person name="Mao L."/>
            <person name="Kong X."/>
            <person name="Jiao Y."/>
            <person name="Jia J."/>
        </authorList>
    </citation>
    <scope>NUCLEOTIDE SEQUENCE [LARGE SCALE GENOMIC DNA]</scope>
    <source>
        <strain evidence="3">cv. AL8/78</strain>
    </source>
</reference>
<name>A0A453KHN5_AEGTS</name>
<keyword evidence="3" id="KW-1185">Reference proteome</keyword>
<dbReference type="Gramene" id="AET5Gv20419300.7">
    <property type="protein sequence ID" value="AET5Gv20419300.7"/>
    <property type="gene ID" value="AET5Gv20419300"/>
</dbReference>
<feature type="compositionally biased region" description="Low complexity" evidence="1">
    <location>
        <begin position="208"/>
        <end position="221"/>
    </location>
</feature>
<reference evidence="2" key="4">
    <citation type="submission" date="2019-03" db="UniProtKB">
        <authorList>
            <consortium name="EnsemblPlants"/>
        </authorList>
    </citation>
    <scope>IDENTIFICATION</scope>
</reference>
<feature type="compositionally biased region" description="Basic and acidic residues" evidence="1">
    <location>
        <begin position="127"/>
        <end position="141"/>
    </location>
</feature>
<dbReference type="GO" id="GO:0043596">
    <property type="term" value="C:nuclear replication fork"/>
    <property type="evidence" value="ECO:0007669"/>
    <property type="project" value="TreeGrafter"/>
</dbReference>
<dbReference type="GO" id="GO:0006261">
    <property type="term" value="P:DNA-templated DNA replication"/>
    <property type="evidence" value="ECO:0007669"/>
    <property type="project" value="TreeGrafter"/>
</dbReference>
<reference evidence="2" key="3">
    <citation type="journal article" date="2017" name="Nature">
        <title>Genome sequence of the progenitor of the wheat D genome Aegilops tauschii.</title>
        <authorList>
            <person name="Luo M.C."/>
            <person name="Gu Y.Q."/>
            <person name="Puiu D."/>
            <person name="Wang H."/>
            <person name="Twardziok S.O."/>
            <person name="Deal K.R."/>
            <person name="Huo N."/>
            <person name="Zhu T."/>
            <person name="Wang L."/>
            <person name="Wang Y."/>
            <person name="McGuire P.E."/>
            <person name="Liu S."/>
            <person name="Long H."/>
            <person name="Ramasamy R.K."/>
            <person name="Rodriguez J.C."/>
            <person name="Van S.L."/>
            <person name="Yuan L."/>
            <person name="Wang Z."/>
            <person name="Xia Z."/>
            <person name="Xiao L."/>
            <person name="Anderson O.D."/>
            <person name="Ouyang S."/>
            <person name="Liang Y."/>
            <person name="Zimin A.V."/>
            <person name="Pertea G."/>
            <person name="Qi P."/>
            <person name="Bennetzen J.L."/>
            <person name="Dai X."/>
            <person name="Dawson M.W."/>
            <person name="Muller H.G."/>
            <person name="Kugler K."/>
            <person name="Rivarola-Duarte L."/>
            <person name="Spannagl M."/>
            <person name="Mayer K.F.X."/>
            <person name="Lu F.H."/>
            <person name="Bevan M.W."/>
            <person name="Leroy P."/>
            <person name="Li P."/>
            <person name="You F.M."/>
            <person name="Sun Q."/>
            <person name="Liu Z."/>
            <person name="Lyons E."/>
            <person name="Wicker T."/>
            <person name="Salzberg S.L."/>
            <person name="Devos K.M."/>
            <person name="Dvorak J."/>
        </authorList>
    </citation>
    <scope>NUCLEOTIDE SEQUENCE [LARGE SCALE GENOMIC DNA]</scope>
    <source>
        <strain evidence="2">cv. AL8/78</strain>
    </source>
</reference>
<feature type="region of interest" description="Disordered" evidence="1">
    <location>
        <begin position="107"/>
        <end position="243"/>
    </location>
</feature>
<evidence type="ECO:0000313" key="2">
    <source>
        <dbReference type="EnsemblPlants" id="AET5Gv20419300.7"/>
    </source>
</evidence>
<organism evidence="2 3">
    <name type="scientific">Aegilops tauschii subsp. strangulata</name>
    <name type="common">Goatgrass</name>
    <dbReference type="NCBI Taxonomy" id="200361"/>
    <lineage>
        <taxon>Eukaryota</taxon>
        <taxon>Viridiplantae</taxon>
        <taxon>Streptophyta</taxon>
        <taxon>Embryophyta</taxon>
        <taxon>Tracheophyta</taxon>
        <taxon>Spermatophyta</taxon>
        <taxon>Magnoliopsida</taxon>
        <taxon>Liliopsida</taxon>
        <taxon>Poales</taxon>
        <taxon>Poaceae</taxon>
        <taxon>BOP clade</taxon>
        <taxon>Pooideae</taxon>
        <taxon>Triticodae</taxon>
        <taxon>Triticeae</taxon>
        <taxon>Triticinae</taxon>
        <taxon>Aegilops</taxon>
    </lineage>
</organism>
<accession>A0A453KHN5</accession>
<reference evidence="2" key="5">
    <citation type="journal article" date="2021" name="G3 (Bethesda)">
        <title>Aegilops tauschii genome assembly Aet v5.0 features greater sequence contiguity and improved annotation.</title>
        <authorList>
            <person name="Wang L."/>
            <person name="Zhu T."/>
            <person name="Rodriguez J.C."/>
            <person name="Deal K.R."/>
            <person name="Dubcovsky J."/>
            <person name="McGuire P.E."/>
            <person name="Lux T."/>
            <person name="Spannagl M."/>
            <person name="Mayer K.F.X."/>
            <person name="Baldrich P."/>
            <person name="Meyers B.C."/>
            <person name="Huo N."/>
            <person name="Gu Y.Q."/>
            <person name="Zhou H."/>
            <person name="Devos K.M."/>
            <person name="Bennetzen J.L."/>
            <person name="Unver T."/>
            <person name="Budak H."/>
            <person name="Gulick P.J."/>
            <person name="Galiba G."/>
            <person name="Kalapos B."/>
            <person name="Nelson D.R."/>
            <person name="Li P."/>
            <person name="You F.M."/>
            <person name="Luo M.C."/>
            <person name="Dvorak J."/>
        </authorList>
    </citation>
    <scope>NUCLEOTIDE SEQUENCE [LARGE SCALE GENOMIC DNA]</scope>
    <source>
        <strain evidence="2">cv. AL8/78</strain>
    </source>
</reference>
<dbReference type="PANTHER" id="PTHR19932:SF10">
    <property type="entry name" value="WD REPEAT AND HMG-BOX DNA-BINDING PROTEIN 1"/>
    <property type="match status" value="1"/>
</dbReference>
<feature type="compositionally biased region" description="Basic and acidic residues" evidence="1">
    <location>
        <begin position="222"/>
        <end position="237"/>
    </location>
</feature>
<dbReference type="GO" id="GO:0000278">
    <property type="term" value="P:mitotic cell cycle"/>
    <property type="evidence" value="ECO:0007669"/>
    <property type="project" value="TreeGrafter"/>
</dbReference>
<sequence>MNCCQMVLSLKFYVLCSYFSTGDKLVRATELAKLLTLEKSMKGALTLVTRLKLPILQEKFSSLLEERMLNDARTAGTVGVCSNPASTNHSPALHTIQPAKIVQTGGNLEEASTPNPFARRSSAAGPKKAESEQPKDVKDNIAKVSPAVTPSAKIPKKNDNSEGKAKRERDGTAEPILKGGIDQAGAKNKSSEEGNRGEPQRPLNPFAKSSSNKEQSSSLLDSIKKMKVESEKVDKANSKKVKV</sequence>
<feature type="compositionally biased region" description="Basic and acidic residues" evidence="1">
    <location>
        <begin position="156"/>
        <end position="172"/>
    </location>
</feature>
<dbReference type="Proteomes" id="UP000015105">
    <property type="component" value="Chromosome 5D"/>
</dbReference>
<protein>
    <submittedName>
        <fullName evidence="2">Uncharacterized protein</fullName>
    </submittedName>
</protein>
<evidence type="ECO:0000256" key="1">
    <source>
        <dbReference type="SAM" id="MobiDB-lite"/>
    </source>
</evidence>
<dbReference type="EnsemblPlants" id="AET5Gv20419300.7">
    <property type="protein sequence ID" value="AET5Gv20419300.7"/>
    <property type="gene ID" value="AET5Gv20419300"/>
</dbReference>
<feature type="compositionally biased region" description="Basic and acidic residues" evidence="1">
    <location>
        <begin position="189"/>
        <end position="199"/>
    </location>
</feature>